<dbReference type="OrthoDB" id="9815923at2"/>
<accession>A0A5P2DBU4</accession>
<dbReference type="AlphaFoldDB" id="A0A5P2DBU4"/>
<dbReference type="CDD" id="cd02440">
    <property type="entry name" value="AdoMet_MTases"/>
    <property type="match status" value="1"/>
</dbReference>
<dbReference type="Proteomes" id="UP000325211">
    <property type="component" value="Chromosome"/>
</dbReference>
<evidence type="ECO:0000313" key="2">
    <source>
        <dbReference type="EMBL" id="QES51687.1"/>
    </source>
</evidence>
<sequence>MTMSRGEAYGTWFCADPADGPERTAERVLPLVFDLARPSSVVDLGCGTGVWLAVARRLGAETVLGIDGEPAAGAGAGAGLCIPPDCYLQRDLGHLVRLEGRRFDLALCLGVAEHLAPVRADSLVADLCALSGLVLFAAAVPGQPGGEHRNGQWPPYWRDRFQRRGYTLVDCLRTRLWDDPEIEPWCAQNAYLYASAERLAGDPRLREAAAETGRMPLTAVHPGLAALPSRAFAPPVPAPPEQRAAPARFLPTASATRRPTGPGSG</sequence>
<name>A0A5P2DBU4_STRVZ</name>
<gene>
    <name evidence="2" type="ORF">DEJ50_31390</name>
</gene>
<evidence type="ECO:0000256" key="1">
    <source>
        <dbReference type="SAM" id="MobiDB-lite"/>
    </source>
</evidence>
<protein>
    <recommendedName>
        <fullName evidence="4">Class I SAM-dependent methyltransferase</fullName>
    </recommendedName>
</protein>
<reference evidence="2 3" key="1">
    <citation type="submission" date="2018-05" db="EMBL/GenBank/DDBJ databases">
        <title>Streptomyces venezuelae.</title>
        <authorList>
            <person name="Kim W."/>
            <person name="Lee N."/>
            <person name="Cho B.-K."/>
        </authorList>
    </citation>
    <scope>NUCLEOTIDE SEQUENCE [LARGE SCALE GENOMIC DNA]</scope>
    <source>
        <strain evidence="2 3">ATCC 21782</strain>
    </source>
</reference>
<dbReference type="Gene3D" id="3.40.50.150">
    <property type="entry name" value="Vaccinia Virus protein VP39"/>
    <property type="match status" value="1"/>
</dbReference>
<evidence type="ECO:0008006" key="4">
    <source>
        <dbReference type="Google" id="ProtNLM"/>
    </source>
</evidence>
<proteinExistence type="predicted"/>
<organism evidence="2 3">
    <name type="scientific">Streptomyces venezuelae</name>
    <dbReference type="NCBI Taxonomy" id="54571"/>
    <lineage>
        <taxon>Bacteria</taxon>
        <taxon>Bacillati</taxon>
        <taxon>Actinomycetota</taxon>
        <taxon>Actinomycetes</taxon>
        <taxon>Kitasatosporales</taxon>
        <taxon>Streptomycetaceae</taxon>
        <taxon>Streptomyces</taxon>
    </lineage>
</organism>
<dbReference type="Pfam" id="PF13489">
    <property type="entry name" value="Methyltransf_23"/>
    <property type="match status" value="1"/>
</dbReference>
<feature type="region of interest" description="Disordered" evidence="1">
    <location>
        <begin position="231"/>
        <end position="265"/>
    </location>
</feature>
<dbReference type="EMBL" id="CP029190">
    <property type="protein sequence ID" value="QES51687.1"/>
    <property type="molecule type" value="Genomic_DNA"/>
</dbReference>
<dbReference type="SUPFAM" id="SSF53335">
    <property type="entry name" value="S-adenosyl-L-methionine-dependent methyltransferases"/>
    <property type="match status" value="1"/>
</dbReference>
<evidence type="ECO:0000313" key="3">
    <source>
        <dbReference type="Proteomes" id="UP000325211"/>
    </source>
</evidence>
<dbReference type="InterPro" id="IPR029063">
    <property type="entry name" value="SAM-dependent_MTases_sf"/>
</dbReference>